<feature type="binding site" evidence="10">
    <location>
        <position position="30"/>
    </location>
    <ligand>
        <name>UDP-N-acetyl-alpha-D-muramoyl-L-alanyl-D-glutamate</name>
        <dbReference type="ChEBI" id="CHEBI:83900"/>
    </ligand>
</feature>
<keyword evidence="3 10" id="KW-0963">Cytoplasm</keyword>
<dbReference type="NCBIfam" id="TIGR01085">
    <property type="entry name" value="murE"/>
    <property type="match status" value="1"/>
</dbReference>
<dbReference type="InterPro" id="IPR013221">
    <property type="entry name" value="Mur_ligase_cen"/>
</dbReference>
<dbReference type="Gene3D" id="3.90.190.20">
    <property type="entry name" value="Mur ligase, C-terminal domain"/>
    <property type="match status" value="1"/>
</dbReference>
<reference evidence="15" key="1">
    <citation type="journal article" date="2019" name="Int. J. Syst. Evol. Microbiol.">
        <title>The Global Catalogue of Microorganisms (GCM) 10K type strain sequencing project: providing services to taxonomists for standard genome sequencing and annotation.</title>
        <authorList>
            <consortium name="The Broad Institute Genomics Platform"/>
            <consortium name="The Broad Institute Genome Sequencing Center for Infectious Disease"/>
            <person name="Wu L."/>
            <person name="Ma J."/>
        </authorList>
    </citation>
    <scope>NUCLEOTIDE SEQUENCE [LARGE SCALE GENOMIC DNA]</scope>
    <source>
        <strain evidence="15">CGMCC 1.12286</strain>
    </source>
</reference>
<feature type="binding site" evidence="10">
    <location>
        <position position="468"/>
    </location>
    <ligand>
        <name>meso-2,6-diaminopimelate</name>
        <dbReference type="ChEBI" id="CHEBI:57791"/>
    </ligand>
</feature>
<comment type="caution">
    <text evidence="10">Lacks conserved residue(s) required for the propagation of feature annotation.</text>
</comment>
<dbReference type="RefSeq" id="WP_377940585.1">
    <property type="nucleotide sequence ID" value="NZ_JBHUCX010000004.1"/>
</dbReference>
<feature type="domain" description="Mur ligase central" evidence="13">
    <location>
        <begin position="109"/>
        <end position="317"/>
    </location>
</feature>
<proteinExistence type="inferred from homology"/>
<protein>
    <recommendedName>
        <fullName evidence="10">UDP-N-acetylmuramoyl-L-alanyl-D-glutamate--2,6-diaminopimelate ligase</fullName>
        <ecNumber evidence="10">6.3.2.13</ecNumber>
    </recommendedName>
    <alternativeName>
        <fullName evidence="10">Meso-A2pm-adding enzyme</fullName>
    </alternativeName>
    <alternativeName>
        <fullName evidence="10">Meso-diaminopimelate-adding enzyme</fullName>
    </alternativeName>
    <alternativeName>
        <fullName evidence="10">UDP-MurNAc-L-Ala-D-Glu:meso-diaminopimelate ligase</fullName>
    </alternativeName>
    <alternativeName>
        <fullName evidence="10">UDP-MurNAc-tripeptide synthetase</fullName>
    </alternativeName>
    <alternativeName>
        <fullName evidence="10">UDP-N-acetylmuramyl-tripeptide synthetase</fullName>
    </alternativeName>
</protein>
<dbReference type="EMBL" id="JBHUCX010000004">
    <property type="protein sequence ID" value="MFD1673231.1"/>
    <property type="molecule type" value="Genomic_DNA"/>
</dbReference>
<evidence type="ECO:0000256" key="3">
    <source>
        <dbReference type="ARBA" id="ARBA00022490"/>
    </source>
</evidence>
<keyword evidence="6 10" id="KW-0067">ATP-binding</keyword>
<feature type="binding site" evidence="10">
    <location>
        <position position="472"/>
    </location>
    <ligand>
        <name>meso-2,6-diaminopimelate</name>
        <dbReference type="ChEBI" id="CHEBI:57791"/>
    </ligand>
</feature>
<dbReference type="Gene3D" id="3.40.1190.10">
    <property type="entry name" value="Mur-like, catalytic domain"/>
    <property type="match status" value="1"/>
</dbReference>
<dbReference type="HAMAP" id="MF_00208">
    <property type="entry name" value="MurE"/>
    <property type="match status" value="1"/>
</dbReference>
<feature type="binding site" evidence="10">
    <location>
        <begin position="413"/>
        <end position="416"/>
    </location>
    <ligand>
        <name>meso-2,6-diaminopimelate</name>
        <dbReference type="ChEBI" id="CHEBI:57791"/>
    </ligand>
</feature>
<dbReference type="PANTHER" id="PTHR23135">
    <property type="entry name" value="MUR LIGASE FAMILY MEMBER"/>
    <property type="match status" value="1"/>
</dbReference>
<dbReference type="Proteomes" id="UP001597079">
    <property type="component" value="Unassembled WGS sequence"/>
</dbReference>
<dbReference type="SUPFAM" id="SSF53623">
    <property type="entry name" value="MurD-like peptide ligases, catalytic domain"/>
    <property type="match status" value="1"/>
</dbReference>
<evidence type="ECO:0000256" key="1">
    <source>
        <dbReference type="ARBA" id="ARBA00004752"/>
    </source>
</evidence>
<evidence type="ECO:0000259" key="13">
    <source>
        <dbReference type="Pfam" id="PF08245"/>
    </source>
</evidence>
<comment type="pathway">
    <text evidence="1 10 11">Cell wall biogenesis; peptidoglycan biosynthesis.</text>
</comment>
<dbReference type="PANTHER" id="PTHR23135:SF4">
    <property type="entry name" value="UDP-N-ACETYLMURAMOYL-L-ALANYL-D-GLUTAMATE--2,6-DIAMINOPIMELATE LIGASE MURE HOMOLOG, CHLOROPLASTIC"/>
    <property type="match status" value="1"/>
</dbReference>
<comment type="PTM">
    <text evidence="10">Carboxylation is probably crucial for Mg(2+) binding and, consequently, for the gamma-phosphate positioning of ATP.</text>
</comment>
<evidence type="ECO:0000256" key="11">
    <source>
        <dbReference type="RuleBase" id="RU004135"/>
    </source>
</evidence>
<dbReference type="InterPro" id="IPR005761">
    <property type="entry name" value="UDP-N-AcMur-Glu-dNH2Pim_ligase"/>
</dbReference>
<dbReference type="NCBIfam" id="NF001126">
    <property type="entry name" value="PRK00139.1-4"/>
    <property type="match status" value="1"/>
</dbReference>
<dbReference type="InterPro" id="IPR018109">
    <property type="entry name" value="Folylpolyglutamate_synth_CS"/>
</dbReference>
<dbReference type="Gene3D" id="3.40.1390.10">
    <property type="entry name" value="MurE/MurF, N-terminal domain"/>
    <property type="match status" value="1"/>
</dbReference>
<dbReference type="InterPro" id="IPR036565">
    <property type="entry name" value="Mur-like_cat_sf"/>
</dbReference>
<feature type="short sequence motif" description="Meso-diaminopimelate recognition motif" evidence="10">
    <location>
        <begin position="413"/>
        <end position="416"/>
    </location>
</feature>
<dbReference type="SUPFAM" id="SSF63418">
    <property type="entry name" value="MurE/MurF N-terminal domain"/>
    <property type="match status" value="1"/>
</dbReference>
<evidence type="ECO:0000256" key="10">
    <source>
        <dbReference type="HAMAP-Rule" id="MF_00208"/>
    </source>
</evidence>
<feature type="domain" description="Mur ligase C-terminal" evidence="12">
    <location>
        <begin position="340"/>
        <end position="470"/>
    </location>
</feature>
<keyword evidence="10 11" id="KW-0132">Cell division</keyword>
<dbReference type="SUPFAM" id="SSF53244">
    <property type="entry name" value="MurD-like peptide ligases, peptide-binding domain"/>
    <property type="match status" value="1"/>
</dbReference>
<evidence type="ECO:0000256" key="9">
    <source>
        <dbReference type="ARBA" id="ARBA00023316"/>
    </source>
</evidence>
<dbReference type="InterPro" id="IPR036615">
    <property type="entry name" value="Mur_ligase_C_dom_sf"/>
</dbReference>
<gene>
    <name evidence="10" type="primary">murE</name>
    <name evidence="14" type="ORF">ACFSB2_00660</name>
</gene>
<keyword evidence="5 10" id="KW-0547">Nucleotide-binding</keyword>
<dbReference type="EC" id="6.3.2.13" evidence="10"/>
<feature type="binding site" evidence="10">
    <location>
        <position position="389"/>
    </location>
    <ligand>
        <name>meso-2,6-diaminopimelate</name>
        <dbReference type="ChEBI" id="CHEBI:57791"/>
    </ligand>
</feature>
<feature type="modified residue" description="N6-carboxylysine" evidence="10">
    <location>
        <position position="220"/>
    </location>
</feature>
<comment type="function">
    <text evidence="10">Catalyzes the addition of meso-diaminopimelic acid to the nucleotide precursor UDP-N-acetylmuramoyl-L-alanyl-D-glutamate (UMAG) in the biosynthesis of bacterial cell-wall peptidoglycan.</text>
</comment>
<sequence length="499" mass="53838">MKISTFARLIPHARITGDANTAVHGIEMDSRRVQQGDLFVCVPGVPGFIEDRHHFAADAVHRGAVALVVEKDVPVSVPKIFVNDTRFALALFSCHFNAYPSNALKLIGVTGTNGKTTTAHMIEYLLRAHGNQTGLMGNFGCRVGDEVFPSHNNTEEPPALQRNLRKMADLQTEYAIMEVTSQGLDMGRVMGCDFHTAVFTNLTQDHLDYHGSMNGYKNAKSLLFARLGNTFGEDPTLMKTAVLNGDDAASETFKKVTAAQVLTYGIQNASVDVRAANIRLTAQGTTFDVTSFAGKATFATKLVGIFNVYNALAAITTALAEGIELSEVKTTLSAFTSVPGRMEVVDGGQDFLVLVDYAHTPDGLENVLKTIAEFSTGRVITVFGCGGERDAAKRPIMGGIAAKYSDIVVLTSDNPREEDPEKILDDIETGLTVANYEPAKYSIVPNRQTAIELAVERARPGDVVLIAGKGDETYQILSDGPIHFDDREAARAAIAHKPS</sequence>
<dbReference type="Pfam" id="PF02875">
    <property type="entry name" value="Mur_ligase_C"/>
    <property type="match status" value="1"/>
</dbReference>
<evidence type="ECO:0000256" key="4">
    <source>
        <dbReference type="ARBA" id="ARBA00022598"/>
    </source>
</evidence>
<dbReference type="GO" id="GO:0008765">
    <property type="term" value="F:UDP-N-acetylmuramoylalanyl-D-glutamate-2,6-diaminopimelate ligase activity"/>
    <property type="evidence" value="ECO:0007669"/>
    <property type="project" value="UniProtKB-EC"/>
</dbReference>
<dbReference type="PROSITE" id="PS01011">
    <property type="entry name" value="FOLYLPOLYGLU_SYNT_1"/>
    <property type="match status" value="1"/>
</dbReference>
<dbReference type="InterPro" id="IPR004101">
    <property type="entry name" value="Mur_ligase_C"/>
</dbReference>
<comment type="caution">
    <text evidence="14">The sequence shown here is derived from an EMBL/GenBank/DDBJ whole genome shotgun (WGS) entry which is preliminary data.</text>
</comment>
<feature type="binding site" evidence="10">
    <location>
        <position position="188"/>
    </location>
    <ligand>
        <name>UDP-N-acetyl-alpha-D-muramoyl-L-alanyl-D-glutamate</name>
        <dbReference type="ChEBI" id="CHEBI:83900"/>
    </ligand>
</feature>
<dbReference type="Pfam" id="PF08245">
    <property type="entry name" value="Mur_ligase_M"/>
    <property type="match status" value="1"/>
</dbReference>
<evidence type="ECO:0000313" key="14">
    <source>
        <dbReference type="EMBL" id="MFD1673231.1"/>
    </source>
</evidence>
<comment type="catalytic activity">
    <reaction evidence="10">
        <text>UDP-N-acetyl-alpha-D-muramoyl-L-alanyl-D-glutamate + meso-2,6-diaminopimelate + ATP = UDP-N-acetyl-alpha-D-muramoyl-L-alanyl-gamma-D-glutamyl-meso-2,6-diaminopimelate + ADP + phosphate + H(+)</text>
        <dbReference type="Rhea" id="RHEA:23676"/>
        <dbReference type="ChEBI" id="CHEBI:15378"/>
        <dbReference type="ChEBI" id="CHEBI:30616"/>
        <dbReference type="ChEBI" id="CHEBI:43474"/>
        <dbReference type="ChEBI" id="CHEBI:57791"/>
        <dbReference type="ChEBI" id="CHEBI:83900"/>
        <dbReference type="ChEBI" id="CHEBI:83905"/>
        <dbReference type="ChEBI" id="CHEBI:456216"/>
        <dbReference type="EC" id="6.3.2.13"/>
    </reaction>
</comment>
<feature type="binding site" evidence="10">
    <location>
        <position position="180"/>
    </location>
    <ligand>
        <name>UDP-N-acetyl-alpha-D-muramoyl-L-alanyl-D-glutamate</name>
        <dbReference type="ChEBI" id="CHEBI:83900"/>
    </ligand>
</feature>
<keyword evidence="10 11" id="KW-0131">Cell cycle</keyword>
<feature type="binding site" evidence="10">
    <location>
        <position position="152"/>
    </location>
    <ligand>
        <name>UDP-N-acetyl-alpha-D-muramoyl-L-alanyl-D-glutamate</name>
        <dbReference type="ChEBI" id="CHEBI:83900"/>
    </ligand>
</feature>
<keyword evidence="4 10" id="KW-0436">Ligase</keyword>
<evidence type="ECO:0000256" key="8">
    <source>
        <dbReference type="ARBA" id="ARBA00022984"/>
    </source>
</evidence>
<dbReference type="InterPro" id="IPR035911">
    <property type="entry name" value="MurE/MurF_N"/>
</dbReference>
<keyword evidence="7 10" id="KW-0133">Cell shape</keyword>
<keyword evidence="15" id="KW-1185">Reference proteome</keyword>
<evidence type="ECO:0000256" key="7">
    <source>
        <dbReference type="ARBA" id="ARBA00022960"/>
    </source>
</evidence>
<evidence type="ECO:0000313" key="15">
    <source>
        <dbReference type="Proteomes" id="UP001597079"/>
    </source>
</evidence>
<evidence type="ECO:0000256" key="2">
    <source>
        <dbReference type="ARBA" id="ARBA00005898"/>
    </source>
</evidence>
<evidence type="ECO:0000256" key="6">
    <source>
        <dbReference type="ARBA" id="ARBA00022840"/>
    </source>
</evidence>
<name>A0ABW4JA69_9BACL</name>
<keyword evidence="10" id="KW-0460">Magnesium</keyword>
<comment type="subcellular location">
    <subcellularLocation>
        <location evidence="10 11">Cytoplasm</location>
    </subcellularLocation>
</comment>
<comment type="cofactor">
    <cofactor evidence="10">
        <name>Mg(2+)</name>
        <dbReference type="ChEBI" id="CHEBI:18420"/>
    </cofactor>
</comment>
<accession>A0ABW4JA69</accession>
<organism evidence="14 15">
    <name type="scientific">Alicyclobacillus fodiniaquatilis</name>
    <dbReference type="NCBI Taxonomy" id="1661150"/>
    <lineage>
        <taxon>Bacteria</taxon>
        <taxon>Bacillati</taxon>
        <taxon>Bacillota</taxon>
        <taxon>Bacilli</taxon>
        <taxon>Bacillales</taxon>
        <taxon>Alicyclobacillaceae</taxon>
        <taxon>Alicyclobacillus</taxon>
    </lineage>
</organism>
<evidence type="ECO:0000259" key="12">
    <source>
        <dbReference type="Pfam" id="PF02875"/>
    </source>
</evidence>
<comment type="similarity">
    <text evidence="2 10">Belongs to the MurCDEF family. MurE subfamily.</text>
</comment>
<keyword evidence="8 10" id="KW-0573">Peptidoglycan synthesis</keyword>
<feature type="binding site" evidence="10">
    <location>
        <begin position="111"/>
        <end position="117"/>
    </location>
    <ligand>
        <name>ATP</name>
        <dbReference type="ChEBI" id="CHEBI:30616"/>
    </ligand>
</feature>
<keyword evidence="9 10" id="KW-0961">Cell wall biogenesis/degradation</keyword>
<evidence type="ECO:0000256" key="5">
    <source>
        <dbReference type="ARBA" id="ARBA00022741"/>
    </source>
</evidence>